<dbReference type="OrthoDB" id="9782305at2"/>
<organism evidence="9 10">
    <name type="scientific">Chondromyces crocatus</name>
    <dbReference type="NCBI Taxonomy" id="52"/>
    <lineage>
        <taxon>Bacteria</taxon>
        <taxon>Pseudomonadati</taxon>
        <taxon>Myxococcota</taxon>
        <taxon>Polyangia</taxon>
        <taxon>Polyangiales</taxon>
        <taxon>Polyangiaceae</taxon>
        <taxon>Chondromyces</taxon>
    </lineage>
</organism>
<feature type="transmembrane region" description="Helical" evidence="8">
    <location>
        <begin position="175"/>
        <end position="198"/>
    </location>
</feature>
<keyword evidence="10" id="KW-1185">Reference proteome</keyword>
<dbReference type="PANTHER" id="PTHR30472:SF25">
    <property type="entry name" value="ABC TRANSPORTER PERMEASE PROTEIN MJ0876-RELATED"/>
    <property type="match status" value="1"/>
</dbReference>
<dbReference type="Pfam" id="PF01032">
    <property type="entry name" value="FecCD"/>
    <property type="match status" value="1"/>
</dbReference>
<dbReference type="GO" id="GO:0033214">
    <property type="term" value="P:siderophore-iron import into cell"/>
    <property type="evidence" value="ECO:0007669"/>
    <property type="project" value="TreeGrafter"/>
</dbReference>
<dbReference type="InterPro" id="IPR037294">
    <property type="entry name" value="ABC_BtuC-like"/>
</dbReference>
<evidence type="ECO:0000256" key="5">
    <source>
        <dbReference type="ARBA" id="ARBA00022692"/>
    </source>
</evidence>
<evidence type="ECO:0000256" key="7">
    <source>
        <dbReference type="ARBA" id="ARBA00023136"/>
    </source>
</evidence>
<dbReference type="AlphaFoldDB" id="A0A0K1EEX7"/>
<dbReference type="CDD" id="cd06550">
    <property type="entry name" value="TM_ABC_iron-siderophores_like"/>
    <property type="match status" value="1"/>
</dbReference>
<dbReference type="GO" id="GO:0022857">
    <property type="term" value="F:transmembrane transporter activity"/>
    <property type="evidence" value="ECO:0007669"/>
    <property type="project" value="InterPro"/>
</dbReference>
<feature type="transmembrane region" description="Helical" evidence="8">
    <location>
        <begin position="47"/>
        <end position="67"/>
    </location>
</feature>
<dbReference type="SUPFAM" id="SSF81345">
    <property type="entry name" value="ABC transporter involved in vitamin B12 uptake, BtuC"/>
    <property type="match status" value="1"/>
</dbReference>
<dbReference type="Gene3D" id="1.10.3470.10">
    <property type="entry name" value="ABC transporter involved in vitamin B12 uptake, BtuC"/>
    <property type="match status" value="1"/>
</dbReference>
<feature type="transmembrane region" description="Helical" evidence="8">
    <location>
        <begin position="334"/>
        <end position="352"/>
    </location>
</feature>
<dbReference type="EMBL" id="CP012159">
    <property type="protein sequence ID" value="AKT39426.1"/>
    <property type="molecule type" value="Genomic_DNA"/>
</dbReference>
<evidence type="ECO:0000256" key="3">
    <source>
        <dbReference type="ARBA" id="ARBA00022448"/>
    </source>
</evidence>
<dbReference type="GO" id="GO:0005886">
    <property type="term" value="C:plasma membrane"/>
    <property type="evidence" value="ECO:0007669"/>
    <property type="project" value="UniProtKB-SubCell"/>
</dbReference>
<evidence type="ECO:0000256" key="8">
    <source>
        <dbReference type="SAM" id="Phobius"/>
    </source>
</evidence>
<comment type="subcellular location">
    <subcellularLocation>
        <location evidence="1">Cell membrane</location>
        <topology evidence="1">Multi-pass membrane protein</topology>
    </subcellularLocation>
</comment>
<feature type="transmembrane region" description="Helical" evidence="8">
    <location>
        <begin position="265"/>
        <end position="294"/>
    </location>
</feature>
<dbReference type="STRING" id="52.CMC5_035730"/>
<evidence type="ECO:0000256" key="2">
    <source>
        <dbReference type="ARBA" id="ARBA00007935"/>
    </source>
</evidence>
<reference evidence="9 10" key="1">
    <citation type="submission" date="2015-07" db="EMBL/GenBank/DDBJ databases">
        <title>Genome analysis of myxobacterium Chondromyces crocatus Cm c5 reveals a high potential for natural compound synthesis and the genetic basis for the loss of fruiting body formation.</title>
        <authorList>
            <person name="Zaburannyi N."/>
            <person name="Bunk B."/>
            <person name="Maier J."/>
            <person name="Overmann J."/>
            <person name="Mueller R."/>
        </authorList>
    </citation>
    <scope>NUCLEOTIDE SEQUENCE [LARGE SCALE GENOMIC DNA]</scope>
    <source>
        <strain evidence="9 10">Cm c5</strain>
    </source>
</reference>
<dbReference type="KEGG" id="ccro:CMC5_035730"/>
<protein>
    <submittedName>
        <fullName evidence="9">Iron ABC transporter</fullName>
    </submittedName>
</protein>
<comment type="similarity">
    <text evidence="2">Belongs to the binding-protein-dependent transport system permease family. FecCD subfamily.</text>
</comment>
<dbReference type="PANTHER" id="PTHR30472">
    <property type="entry name" value="FERRIC ENTEROBACTIN TRANSPORT SYSTEM PERMEASE PROTEIN"/>
    <property type="match status" value="1"/>
</dbReference>
<keyword evidence="3" id="KW-0813">Transport</keyword>
<dbReference type="InterPro" id="IPR000522">
    <property type="entry name" value="ABC_transptr_permease_BtuC"/>
</dbReference>
<evidence type="ECO:0000256" key="6">
    <source>
        <dbReference type="ARBA" id="ARBA00022989"/>
    </source>
</evidence>
<accession>A0A0K1EEX7</accession>
<evidence type="ECO:0000313" key="10">
    <source>
        <dbReference type="Proteomes" id="UP000067626"/>
    </source>
</evidence>
<evidence type="ECO:0000256" key="4">
    <source>
        <dbReference type="ARBA" id="ARBA00022475"/>
    </source>
</evidence>
<keyword evidence="7 8" id="KW-0472">Membrane</keyword>
<proteinExistence type="inferred from homology"/>
<evidence type="ECO:0000256" key="1">
    <source>
        <dbReference type="ARBA" id="ARBA00004651"/>
    </source>
</evidence>
<feature type="transmembrane region" description="Helical" evidence="8">
    <location>
        <begin position="79"/>
        <end position="99"/>
    </location>
</feature>
<feature type="transmembrane region" description="Helical" evidence="8">
    <location>
        <begin position="142"/>
        <end position="163"/>
    </location>
</feature>
<feature type="transmembrane region" description="Helical" evidence="8">
    <location>
        <begin position="306"/>
        <end position="328"/>
    </location>
</feature>
<dbReference type="RefSeq" id="WP_050431517.1">
    <property type="nucleotide sequence ID" value="NZ_CP012159.1"/>
</dbReference>
<evidence type="ECO:0000313" key="9">
    <source>
        <dbReference type="EMBL" id="AKT39426.1"/>
    </source>
</evidence>
<feature type="transmembrane region" description="Helical" evidence="8">
    <location>
        <begin position="21"/>
        <end position="41"/>
    </location>
</feature>
<sequence>MSSTALSGLTHAARRPAGRRATLLALGALLVVVMLLAASIGAVRLTLGQVLAIVLEPLGITLPFHVTEQDIAVVRAIRAPRVLLGALVGAALGASGAAMQGLLRNPLADPGLIGVSSGASLGAALAIVSVGAAGIGTAGIGAAFIPAAAFVGGLAAAALALHLGRVDGHPVDGALLLSGIAINALAAAGVGLVIHVASDAQLRNITFWTLGSLGGASWTSLQWAAPPLLVSVFLLQRLARPLNLLLLGPTEARHLGLRVDRVQRIAVVTAAFGVGAAVSASGLISFIGLVAPHLVRLVLGPEHRAVLPGAALVGALVLVLADLLARTLIAPGEIPLGVLTAFLGAPFLLALLRSRAAGRLT</sequence>
<name>A0A0K1EEX7_CHOCO</name>
<keyword evidence="5 8" id="KW-0812">Transmembrane</keyword>
<keyword evidence="4" id="KW-1003">Cell membrane</keyword>
<keyword evidence="6 8" id="KW-1133">Transmembrane helix</keyword>
<feature type="transmembrane region" description="Helical" evidence="8">
    <location>
        <begin position="111"/>
        <end position="135"/>
    </location>
</feature>
<gene>
    <name evidence="9" type="ORF">CMC5_035730</name>
</gene>
<dbReference type="FunFam" id="1.10.3470.10:FF:000001">
    <property type="entry name" value="Vitamin B12 ABC transporter permease BtuC"/>
    <property type="match status" value="1"/>
</dbReference>
<dbReference type="Proteomes" id="UP000067626">
    <property type="component" value="Chromosome"/>
</dbReference>